<accession>A0A5J4U2S5</accession>
<gene>
    <name evidence="1" type="ORF">EZS28_039874</name>
</gene>
<dbReference type="EMBL" id="SNRW01021455">
    <property type="protein sequence ID" value="KAA6364599.1"/>
    <property type="molecule type" value="Genomic_DNA"/>
</dbReference>
<sequence>ELFFPPFPCLVEVVVFPPLASQERFLVYESPPLFYSEFPQVGTVRGLAPGCQRCQSSLKFQFATTEVFVLVALLLTGVFPPFFSTLGSRMGFPWSYVEGAVQVFISFVHATPTWPETMLSVEDATFLTFPFVENVSLGAC</sequence>
<proteinExistence type="predicted"/>
<name>A0A5J4U2S5_9EUKA</name>
<organism evidence="1 2">
    <name type="scientific">Streblomastix strix</name>
    <dbReference type="NCBI Taxonomy" id="222440"/>
    <lineage>
        <taxon>Eukaryota</taxon>
        <taxon>Metamonada</taxon>
        <taxon>Preaxostyla</taxon>
        <taxon>Oxymonadida</taxon>
        <taxon>Streblomastigidae</taxon>
        <taxon>Streblomastix</taxon>
    </lineage>
</organism>
<protein>
    <submittedName>
        <fullName evidence="1">Uncharacterized protein</fullName>
    </submittedName>
</protein>
<reference evidence="1 2" key="1">
    <citation type="submission" date="2019-03" db="EMBL/GenBank/DDBJ databases">
        <title>Single cell metagenomics reveals metabolic interactions within the superorganism composed of flagellate Streblomastix strix and complex community of Bacteroidetes bacteria on its surface.</title>
        <authorList>
            <person name="Treitli S.C."/>
            <person name="Kolisko M."/>
            <person name="Husnik F."/>
            <person name="Keeling P."/>
            <person name="Hampl V."/>
        </authorList>
    </citation>
    <scope>NUCLEOTIDE SEQUENCE [LARGE SCALE GENOMIC DNA]</scope>
    <source>
        <strain evidence="1">ST1C</strain>
    </source>
</reference>
<feature type="non-terminal residue" evidence="1">
    <location>
        <position position="1"/>
    </location>
</feature>
<comment type="caution">
    <text evidence="1">The sequence shown here is derived from an EMBL/GenBank/DDBJ whole genome shotgun (WGS) entry which is preliminary data.</text>
</comment>
<evidence type="ECO:0000313" key="2">
    <source>
        <dbReference type="Proteomes" id="UP000324800"/>
    </source>
</evidence>
<dbReference type="Proteomes" id="UP000324800">
    <property type="component" value="Unassembled WGS sequence"/>
</dbReference>
<dbReference type="AlphaFoldDB" id="A0A5J4U2S5"/>
<evidence type="ECO:0000313" key="1">
    <source>
        <dbReference type="EMBL" id="KAA6364599.1"/>
    </source>
</evidence>